<name>A0A9E8RX84_9BACI</name>
<organism evidence="4 5">
    <name type="scientific">Fervidibacillus albus</name>
    <dbReference type="NCBI Taxonomy" id="2980026"/>
    <lineage>
        <taxon>Bacteria</taxon>
        <taxon>Bacillati</taxon>
        <taxon>Bacillota</taxon>
        <taxon>Bacilli</taxon>
        <taxon>Bacillales</taxon>
        <taxon>Bacillaceae</taxon>
        <taxon>Fervidibacillus</taxon>
    </lineage>
</organism>
<evidence type="ECO:0000256" key="3">
    <source>
        <dbReference type="SAM" id="SignalP"/>
    </source>
</evidence>
<dbReference type="Proteomes" id="UP001164718">
    <property type="component" value="Chromosome"/>
</dbReference>
<protein>
    <recommendedName>
        <fullName evidence="6">DUF4352 domain-containing protein</fullName>
    </recommendedName>
</protein>
<gene>
    <name evidence="4" type="ORF">OE104_06150</name>
</gene>
<dbReference type="PROSITE" id="PS51257">
    <property type="entry name" value="PROKAR_LIPOPROTEIN"/>
    <property type="match status" value="1"/>
</dbReference>
<dbReference type="InterPro" id="IPR029050">
    <property type="entry name" value="Immunoprotect_excell_Ig-like"/>
</dbReference>
<reference evidence="4" key="1">
    <citation type="submission" date="2022-09" db="EMBL/GenBank/DDBJ databases">
        <title>Complete Genomes of Fervidibacillus albus and Fervidibacillus halotolerans isolated from tidal flat sediments.</title>
        <authorList>
            <person name="Kwon K.K."/>
            <person name="Yang S.-H."/>
            <person name="Park M.J."/>
            <person name="Oh H.-M."/>
        </authorList>
    </citation>
    <scope>NUCLEOTIDE SEQUENCE</scope>
    <source>
        <strain evidence="4">MEBiC13591</strain>
    </source>
</reference>
<evidence type="ECO:0000256" key="2">
    <source>
        <dbReference type="SAM" id="MobiDB-lite"/>
    </source>
</evidence>
<evidence type="ECO:0000256" key="1">
    <source>
        <dbReference type="ARBA" id="ARBA00022729"/>
    </source>
</evidence>
<proteinExistence type="predicted"/>
<sequence>MKKLWRFVVSAFLLLFLTVGCQSANSSENKDDSNVTAEASENTENQLADVETGEAEDGSEEVAQEETDEEEPVDDEATDQETDDEKQDQLQTFEEKTVDGITVKIVNVEEFVSDAIESSRGQFVSIEMELKNDQDASVEISSLRNFSLLVGDQPQDLAYIEGISELSTDVPAGDTVTKQIVFDCSVADEYQFSFQLSEEEPVSWTFSLDKGDE</sequence>
<feature type="chain" id="PRO_5039374673" description="DUF4352 domain-containing protein" evidence="3">
    <location>
        <begin position="25"/>
        <end position="213"/>
    </location>
</feature>
<feature type="compositionally biased region" description="Acidic residues" evidence="2">
    <location>
        <begin position="51"/>
        <end position="86"/>
    </location>
</feature>
<feature type="region of interest" description="Disordered" evidence="2">
    <location>
        <begin position="24"/>
        <end position="88"/>
    </location>
</feature>
<keyword evidence="1 3" id="KW-0732">Signal</keyword>
<evidence type="ECO:0000313" key="5">
    <source>
        <dbReference type="Proteomes" id="UP001164718"/>
    </source>
</evidence>
<feature type="compositionally biased region" description="Polar residues" evidence="2">
    <location>
        <begin position="34"/>
        <end position="46"/>
    </location>
</feature>
<evidence type="ECO:0000313" key="4">
    <source>
        <dbReference type="EMBL" id="WAA10893.1"/>
    </source>
</evidence>
<accession>A0A9E8RX84</accession>
<dbReference type="KEGG" id="faf:OE104_06150"/>
<dbReference type="Gene3D" id="2.60.40.1240">
    <property type="match status" value="1"/>
</dbReference>
<keyword evidence="5" id="KW-1185">Reference proteome</keyword>
<feature type="signal peptide" evidence="3">
    <location>
        <begin position="1"/>
        <end position="24"/>
    </location>
</feature>
<evidence type="ECO:0008006" key="6">
    <source>
        <dbReference type="Google" id="ProtNLM"/>
    </source>
</evidence>
<dbReference type="EMBL" id="CP106878">
    <property type="protein sequence ID" value="WAA10893.1"/>
    <property type="molecule type" value="Genomic_DNA"/>
</dbReference>
<dbReference type="RefSeq" id="WP_275418702.1">
    <property type="nucleotide sequence ID" value="NZ_CP106878.1"/>
</dbReference>
<dbReference type="AlphaFoldDB" id="A0A9E8RX84"/>